<keyword evidence="6" id="KW-0411">Iron-sulfur</keyword>
<dbReference type="AlphaFoldDB" id="A0A921DQG8"/>
<dbReference type="CDD" id="cd01335">
    <property type="entry name" value="Radical_SAM"/>
    <property type="match status" value="1"/>
</dbReference>
<dbReference type="RefSeq" id="WP_304120780.1">
    <property type="nucleotide sequence ID" value="NZ_DYZA01000039.1"/>
</dbReference>
<comment type="cofactor">
    <cofactor evidence="1">
        <name>[4Fe-4S] cluster</name>
        <dbReference type="ChEBI" id="CHEBI:49883"/>
    </cofactor>
</comment>
<evidence type="ECO:0000256" key="6">
    <source>
        <dbReference type="ARBA" id="ARBA00023014"/>
    </source>
</evidence>
<dbReference type="PANTHER" id="PTHR11228:SF7">
    <property type="entry name" value="PQQA PEPTIDE CYCLASE"/>
    <property type="match status" value="1"/>
</dbReference>
<comment type="caution">
    <text evidence="8">The sequence shown here is derived from an EMBL/GenBank/DDBJ whole genome shotgun (WGS) entry which is preliminary data.</text>
</comment>
<keyword evidence="3" id="KW-0949">S-adenosyl-L-methionine</keyword>
<organism evidence="8 9">
    <name type="scientific">Mailhella massiliensis</name>
    <dbReference type="NCBI Taxonomy" id="1903261"/>
    <lineage>
        <taxon>Bacteria</taxon>
        <taxon>Pseudomonadati</taxon>
        <taxon>Thermodesulfobacteriota</taxon>
        <taxon>Desulfovibrionia</taxon>
        <taxon>Desulfovibrionales</taxon>
        <taxon>Desulfovibrionaceae</taxon>
        <taxon>Mailhella</taxon>
    </lineage>
</organism>
<gene>
    <name evidence="8" type="ORF">K8W16_02255</name>
</gene>
<evidence type="ECO:0000313" key="8">
    <source>
        <dbReference type="EMBL" id="HJD96454.1"/>
    </source>
</evidence>
<dbReference type="GO" id="GO:0003824">
    <property type="term" value="F:catalytic activity"/>
    <property type="evidence" value="ECO:0007669"/>
    <property type="project" value="InterPro"/>
</dbReference>
<proteinExistence type="predicted"/>
<dbReference type="GO" id="GO:0046872">
    <property type="term" value="F:metal ion binding"/>
    <property type="evidence" value="ECO:0007669"/>
    <property type="project" value="UniProtKB-KW"/>
</dbReference>
<evidence type="ECO:0000256" key="3">
    <source>
        <dbReference type="ARBA" id="ARBA00022691"/>
    </source>
</evidence>
<feature type="domain" description="Radical SAM core" evidence="7">
    <location>
        <begin position="25"/>
        <end position="251"/>
    </location>
</feature>
<protein>
    <submittedName>
        <fullName evidence="8">Radical SAM protein</fullName>
    </submittedName>
</protein>
<dbReference type="PANTHER" id="PTHR11228">
    <property type="entry name" value="RADICAL SAM DOMAIN PROTEIN"/>
    <property type="match status" value="1"/>
</dbReference>
<dbReference type="GO" id="GO:0051536">
    <property type="term" value="F:iron-sulfur cluster binding"/>
    <property type="evidence" value="ECO:0007669"/>
    <property type="project" value="UniProtKB-KW"/>
</dbReference>
<dbReference type="Gene3D" id="3.20.20.70">
    <property type="entry name" value="Aldolase class I"/>
    <property type="match status" value="1"/>
</dbReference>
<keyword evidence="5" id="KW-0408">Iron</keyword>
<evidence type="ECO:0000256" key="1">
    <source>
        <dbReference type="ARBA" id="ARBA00001966"/>
    </source>
</evidence>
<evidence type="ECO:0000313" key="9">
    <source>
        <dbReference type="Proteomes" id="UP000698963"/>
    </source>
</evidence>
<dbReference type="InterPro" id="IPR058240">
    <property type="entry name" value="rSAM_sf"/>
</dbReference>
<dbReference type="InterPro" id="IPR034391">
    <property type="entry name" value="AdoMet-like_SPASM_containing"/>
</dbReference>
<dbReference type="PROSITE" id="PS51918">
    <property type="entry name" value="RADICAL_SAM"/>
    <property type="match status" value="1"/>
</dbReference>
<dbReference type="InterPro" id="IPR013785">
    <property type="entry name" value="Aldolase_TIM"/>
</dbReference>
<dbReference type="InterPro" id="IPR023885">
    <property type="entry name" value="4Fe4S-binding_SPASM_dom"/>
</dbReference>
<dbReference type="Pfam" id="PF04055">
    <property type="entry name" value="Radical_SAM"/>
    <property type="match status" value="1"/>
</dbReference>
<dbReference type="Pfam" id="PF13186">
    <property type="entry name" value="SPASM"/>
    <property type="match status" value="1"/>
</dbReference>
<dbReference type="InterPro" id="IPR050377">
    <property type="entry name" value="Radical_SAM_PqqE_MftC-like"/>
</dbReference>
<name>A0A921DQG8_9BACT</name>
<keyword evidence="2" id="KW-0004">4Fe-4S</keyword>
<reference evidence="8" key="1">
    <citation type="journal article" date="2021" name="PeerJ">
        <title>Extensive microbial diversity within the chicken gut microbiome revealed by metagenomics and culture.</title>
        <authorList>
            <person name="Gilroy R."/>
            <person name="Ravi A."/>
            <person name="Getino M."/>
            <person name="Pursley I."/>
            <person name="Horton D.L."/>
            <person name="Alikhan N.F."/>
            <person name="Baker D."/>
            <person name="Gharbi K."/>
            <person name="Hall N."/>
            <person name="Watson M."/>
            <person name="Adriaenssens E.M."/>
            <person name="Foster-Nyarko E."/>
            <person name="Jarju S."/>
            <person name="Secka A."/>
            <person name="Antonio M."/>
            <person name="Oren A."/>
            <person name="Chaudhuri R.R."/>
            <person name="La Ragione R."/>
            <person name="Hildebrand F."/>
            <person name="Pallen M.J."/>
        </authorList>
    </citation>
    <scope>NUCLEOTIDE SEQUENCE</scope>
    <source>
        <strain evidence="8">ChiGjej2B2-19336</strain>
    </source>
</reference>
<dbReference type="EMBL" id="DYZA01000039">
    <property type="protein sequence ID" value="HJD96454.1"/>
    <property type="molecule type" value="Genomic_DNA"/>
</dbReference>
<sequence length="351" mass="39061">MPSKVEELFSQFRAPGLWQDLREFFHPRELECLQVEVTSCCMGKCVYCPHTTRADVWKSRHMSPETFAALWPVLCKTTRVHLQGWGEPFLNPYFMDFVSLARRAGCAVSTTTCGMRMDEELALRIVESGMDIVAFSLTGTDEAGNAARAGVPFSKVEEAVRTLQKVRREKNAVHLEIHLAYLMLASQVEGVRGLPELMDDWGVHAAVVSTMDYIPSPAMEHEAFAPHEREKIEAARVVLEETGAKVRASGRDFYASLPAAEPAPCCRERAHKTMYVDAEGDISPCVYLNVPLNEPDARRTVFGRAGEESPAAIWEKTEYAAFRAAVQTAEPPRACDSCAKRFEAPCALRNG</sequence>
<evidence type="ECO:0000256" key="5">
    <source>
        <dbReference type="ARBA" id="ARBA00023004"/>
    </source>
</evidence>
<keyword evidence="4" id="KW-0479">Metal-binding</keyword>
<dbReference type="SFLD" id="SFLDG01067">
    <property type="entry name" value="SPASM/twitch_domain_containing"/>
    <property type="match status" value="1"/>
</dbReference>
<accession>A0A921DQG8</accession>
<dbReference type="SFLD" id="SFLDS00029">
    <property type="entry name" value="Radical_SAM"/>
    <property type="match status" value="1"/>
</dbReference>
<evidence type="ECO:0000256" key="4">
    <source>
        <dbReference type="ARBA" id="ARBA00022723"/>
    </source>
</evidence>
<dbReference type="SFLD" id="SFLDG01387">
    <property type="entry name" value="BtrN-like_SPASM_domain_contain"/>
    <property type="match status" value="1"/>
</dbReference>
<evidence type="ECO:0000256" key="2">
    <source>
        <dbReference type="ARBA" id="ARBA00022485"/>
    </source>
</evidence>
<evidence type="ECO:0000259" key="7">
    <source>
        <dbReference type="PROSITE" id="PS51918"/>
    </source>
</evidence>
<dbReference type="InterPro" id="IPR007197">
    <property type="entry name" value="rSAM"/>
</dbReference>
<dbReference type="Proteomes" id="UP000698963">
    <property type="component" value="Unassembled WGS sequence"/>
</dbReference>
<dbReference type="SUPFAM" id="SSF102114">
    <property type="entry name" value="Radical SAM enzymes"/>
    <property type="match status" value="1"/>
</dbReference>
<reference evidence="8" key="2">
    <citation type="submission" date="2021-09" db="EMBL/GenBank/DDBJ databases">
        <authorList>
            <person name="Gilroy R."/>
        </authorList>
    </citation>
    <scope>NUCLEOTIDE SEQUENCE</scope>
    <source>
        <strain evidence="8">ChiGjej2B2-19336</strain>
    </source>
</reference>